<keyword evidence="1" id="KW-0472">Membrane</keyword>
<feature type="transmembrane region" description="Helical" evidence="1">
    <location>
        <begin position="110"/>
        <end position="133"/>
    </location>
</feature>
<feature type="transmembrane region" description="Helical" evidence="1">
    <location>
        <begin position="6"/>
        <end position="25"/>
    </location>
</feature>
<evidence type="ECO:0000256" key="1">
    <source>
        <dbReference type="SAM" id="Phobius"/>
    </source>
</evidence>
<name>A0A7G8BN14_9BACT</name>
<dbReference type="KEGG" id="adin:H7849_08520"/>
<gene>
    <name evidence="2" type="ORF">H7849_08520</name>
</gene>
<keyword evidence="1" id="KW-1133">Transmembrane helix</keyword>
<evidence type="ECO:0000313" key="3">
    <source>
        <dbReference type="Proteomes" id="UP000515312"/>
    </source>
</evidence>
<dbReference type="AlphaFoldDB" id="A0A7G8BN14"/>
<proteinExistence type="predicted"/>
<keyword evidence="3" id="KW-1185">Reference proteome</keyword>
<reference evidence="2 3" key="1">
    <citation type="submission" date="2020-08" db="EMBL/GenBank/DDBJ databases">
        <title>Edaphobacter telluris sp. nov. and Acidobacterium dinghuensis sp. nov., two acidobacteria isolated from forest soil.</title>
        <authorList>
            <person name="Fu J."/>
            <person name="Qiu L."/>
        </authorList>
    </citation>
    <scope>NUCLEOTIDE SEQUENCE [LARGE SCALE GENOMIC DNA]</scope>
    <source>
        <strain evidence="2">4Y35</strain>
    </source>
</reference>
<evidence type="ECO:0000313" key="2">
    <source>
        <dbReference type="EMBL" id="QNI33934.1"/>
    </source>
</evidence>
<dbReference type="EMBL" id="CP060394">
    <property type="protein sequence ID" value="QNI33934.1"/>
    <property type="molecule type" value="Genomic_DNA"/>
</dbReference>
<feature type="transmembrane region" description="Helical" evidence="1">
    <location>
        <begin position="78"/>
        <end position="98"/>
    </location>
</feature>
<dbReference type="Proteomes" id="UP000515312">
    <property type="component" value="Chromosome"/>
</dbReference>
<protein>
    <submittedName>
        <fullName evidence="2">Uncharacterized protein</fullName>
    </submittedName>
</protein>
<dbReference type="RefSeq" id="WP_186745689.1">
    <property type="nucleotide sequence ID" value="NZ_CP060394.1"/>
</dbReference>
<organism evidence="2 3">
    <name type="scientific">Alloacidobacterium dinghuense</name>
    <dbReference type="NCBI Taxonomy" id="2763107"/>
    <lineage>
        <taxon>Bacteria</taxon>
        <taxon>Pseudomonadati</taxon>
        <taxon>Acidobacteriota</taxon>
        <taxon>Terriglobia</taxon>
        <taxon>Terriglobales</taxon>
        <taxon>Acidobacteriaceae</taxon>
        <taxon>Alloacidobacterium</taxon>
    </lineage>
</organism>
<accession>A0A7G8BN14</accession>
<keyword evidence="1" id="KW-0812">Transmembrane</keyword>
<sequence>MEDILVPGSLFFMIGWIVWVLFSSIRRYKIAKFQADVQSRLLQRLDTSQSLLAYVETPAGKQFIEGLSTERVTPYERILSGTQAAIIITAFGVALLVLRAKLPYSDEAFTIFGTLGIALGVGFGVAAVASYFLSRSFGLFDRGPRA</sequence>